<keyword evidence="2" id="KW-0378">Hydrolase</keyword>
<evidence type="ECO:0008006" key="4">
    <source>
        <dbReference type="Google" id="ProtNLM"/>
    </source>
</evidence>
<reference evidence="3" key="1">
    <citation type="submission" date="2018-05" db="EMBL/GenBank/DDBJ databases">
        <authorList>
            <person name="Lanie J.A."/>
            <person name="Ng W.-L."/>
            <person name="Kazmierczak K.M."/>
            <person name="Andrzejewski T.M."/>
            <person name="Davidsen T.M."/>
            <person name="Wayne K.J."/>
            <person name="Tettelin H."/>
            <person name="Glass J.I."/>
            <person name="Rusch D."/>
            <person name="Podicherti R."/>
            <person name="Tsui H.-C.T."/>
            <person name="Winkler M.E."/>
        </authorList>
    </citation>
    <scope>NUCLEOTIDE SEQUENCE</scope>
</reference>
<dbReference type="PANTHER" id="PTHR46124">
    <property type="entry name" value="D-AMINOACYL-TRNA DEACYLASE"/>
    <property type="match status" value="1"/>
</dbReference>
<dbReference type="GO" id="GO:0016788">
    <property type="term" value="F:hydrolase activity, acting on ester bonds"/>
    <property type="evidence" value="ECO:0007669"/>
    <property type="project" value="InterPro"/>
</dbReference>
<dbReference type="SUPFAM" id="SSF51556">
    <property type="entry name" value="Metallo-dependent hydrolases"/>
    <property type="match status" value="1"/>
</dbReference>
<dbReference type="EMBL" id="UINC01008352">
    <property type="protein sequence ID" value="SVA37602.1"/>
    <property type="molecule type" value="Genomic_DNA"/>
</dbReference>
<proteinExistence type="predicted"/>
<sequence>MARAEKSGVKYFLTICTENKSFVKILNILKKYKNVFGTYGIHPHEAKDYIDLTIDNIKENLLKNNKIIGIGETGLDFYYNHSDGKLQKKCFLKHIHASQETSKTLIVHSRSAEDDIVDILSSEVKNKSFKILMHCFTGSKEFAHKLLDIGCYFSASGIITFKKATELTETFKSIPNNKILIETDSPYLSPEPLRGKTNEPSHIIHTLKYISKIKKETEKSVASFTGHNFSKLFNLSNL</sequence>
<name>A0A381VB63_9ZZZZ</name>
<dbReference type="NCBIfam" id="TIGR00010">
    <property type="entry name" value="YchF/TatD family DNA exonuclease"/>
    <property type="match status" value="1"/>
</dbReference>
<evidence type="ECO:0000313" key="3">
    <source>
        <dbReference type="EMBL" id="SVA37602.1"/>
    </source>
</evidence>
<dbReference type="Pfam" id="PF01026">
    <property type="entry name" value="TatD_DNase"/>
    <property type="match status" value="1"/>
</dbReference>
<dbReference type="PANTHER" id="PTHR46124:SF2">
    <property type="entry name" value="D-AMINOACYL-TRNA DEACYLASE"/>
    <property type="match status" value="1"/>
</dbReference>
<dbReference type="InterPro" id="IPR015991">
    <property type="entry name" value="TatD/YcfH-like"/>
</dbReference>
<gene>
    <name evidence="3" type="ORF">METZ01_LOCUS90456</name>
</gene>
<keyword evidence="1" id="KW-0479">Metal-binding</keyword>
<evidence type="ECO:0000256" key="1">
    <source>
        <dbReference type="ARBA" id="ARBA00022723"/>
    </source>
</evidence>
<dbReference type="GO" id="GO:0046872">
    <property type="term" value="F:metal ion binding"/>
    <property type="evidence" value="ECO:0007669"/>
    <property type="project" value="UniProtKB-KW"/>
</dbReference>
<organism evidence="3">
    <name type="scientific">marine metagenome</name>
    <dbReference type="NCBI Taxonomy" id="408172"/>
    <lineage>
        <taxon>unclassified sequences</taxon>
        <taxon>metagenomes</taxon>
        <taxon>ecological metagenomes</taxon>
    </lineage>
</organism>
<dbReference type="FunFam" id="3.20.20.140:FF:000005">
    <property type="entry name" value="TatD family hydrolase"/>
    <property type="match status" value="1"/>
</dbReference>
<dbReference type="Gene3D" id="3.20.20.140">
    <property type="entry name" value="Metal-dependent hydrolases"/>
    <property type="match status" value="1"/>
</dbReference>
<accession>A0A381VB63</accession>
<protein>
    <recommendedName>
        <fullName evidence="4">Hydrolase TatD</fullName>
    </recommendedName>
</protein>
<dbReference type="AlphaFoldDB" id="A0A381VB63"/>
<dbReference type="GO" id="GO:0004536">
    <property type="term" value="F:DNA nuclease activity"/>
    <property type="evidence" value="ECO:0007669"/>
    <property type="project" value="InterPro"/>
</dbReference>
<dbReference type="InterPro" id="IPR001130">
    <property type="entry name" value="TatD-like"/>
</dbReference>
<dbReference type="InterPro" id="IPR032466">
    <property type="entry name" value="Metal_Hydrolase"/>
</dbReference>
<evidence type="ECO:0000256" key="2">
    <source>
        <dbReference type="ARBA" id="ARBA00022801"/>
    </source>
</evidence>
<dbReference type="PIRSF" id="PIRSF005902">
    <property type="entry name" value="DNase_TatD"/>
    <property type="match status" value="1"/>
</dbReference>
<dbReference type="CDD" id="cd01310">
    <property type="entry name" value="TatD_DNAse"/>
    <property type="match status" value="1"/>
</dbReference>